<dbReference type="Pfam" id="PF13456">
    <property type="entry name" value="RVT_3"/>
    <property type="match status" value="1"/>
</dbReference>
<dbReference type="CDD" id="cd06222">
    <property type="entry name" value="RNase_H_like"/>
    <property type="match status" value="1"/>
</dbReference>
<name>A0AAV2FZI2_9ROSI</name>
<evidence type="ECO:0000259" key="1">
    <source>
        <dbReference type="Pfam" id="PF13456"/>
    </source>
</evidence>
<gene>
    <name evidence="2" type="ORF">LTRI10_LOCUS43690</name>
</gene>
<dbReference type="InterPro" id="IPR036397">
    <property type="entry name" value="RNaseH_sf"/>
</dbReference>
<dbReference type="PANTHER" id="PTHR47723:SF19">
    <property type="entry name" value="POLYNUCLEOTIDYL TRANSFERASE, RIBONUCLEASE H-LIKE SUPERFAMILY PROTEIN"/>
    <property type="match status" value="1"/>
</dbReference>
<evidence type="ECO:0000313" key="3">
    <source>
        <dbReference type="Proteomes" id="UP001497516"/>
    </source>
</evidence>
<dbReference type="InterPro" id="IPR053151">
    <property type="entry name" value="RNase_H-like"/>
</dbReference>
<dbReference type="EMBL" id="OZ034820">
    <property type="protein sequence ID" value="CAL1403785.1"/>
    <property type="molecule type" value="Genomic_DNA"/>
</dbReference>
<evidence type="ECO:0000313" key="2">
    <source>
        <dbReference type="EMBL" id="CAL1403785.1"/>
    </source>
</evidence>
<feature type="domain" description="RNase H type-1" evidence="1">
    <location>
        <begin position="2"/>
        <end position="69"/>
    </location>
</feature>
<dbReference type="GO" id="GO:0004523">
    <property type="term" value="F:RNA-DNA hybrid ribonuclease activity"/>
    <property type="evidence" value="ECO:0007669"/>
    <property type="project" value="InterPro"/>
</dbReference>
<accession>A0AAV2FZI2</accession>
<protein>
    <recommendedName>
        <fullName evidence="1">RNase H type-1 domain-containing protein</fullName>
    </recommendedName>
</protein>
<reference evidence="2 3" key="1">
    <citation type="submission" date="2024-04" db="EMBL/GenBank/DDBJ databases">
        <authorList>
            <person name="Fracassetti M."/>
        </authorList>
    </citation>
    <scope>NUCLEOTIDE SEQUENCE [LARGE SCALE GENOMIC DNA]</scope>
</reference>
<dbReference type="Gene3D" id="3.30.420.10">
    <property type="entry name" value="Ribonuclease H-like superfamily/Ribonuclease H"/>
    <property type="match status" value="1"/>
</dbReference>
<dbReference type="PANTHER" id="PTHR47723">
    <property type="entry name" value="OS05G0353850 PROTEIN"/>
    <property type="match status" value="1"/>
</dbReference>
<dbReference type="InterPro" id="IPR044730">
    <property type="entry name" value="RNase_H-like_dom_plant"/>
</dbReference>
<proteinExistence type="predicted"/>
<keyword evidence="3" id="KW-1185">Reference proteome</keyword>
<sequence length="108" mass="12578">MAWKLGHRRVELNLDSTTALNIIRNRDQTDLCHGAIADYFGELLSREWNVEMKHIFRECNFAADFLSNKGHSLSFGSHLFNVSDPNLCYWLFYDNMGISCCREVNEMI</sequence>
<dbReference type="AlphaFoldDB" id="A0AAV2FZI2"/>
<organism evidence="2 3">
    <name type="scientific">Linum trigynum</name>
    <dbReference type="NCBI Taxonomy" id="586398"/>
    <lineage>
        <taxon>Eukaryota</taxon>
        <taxon>Viridiplantae</taxon>
        <taxon>Streptophyta</taxon>
        <taxon>Embryophyta</taxon>
        <taxon>Tracheophyta</taxon>
        <taxon>Spermatophyta</taxon>
        <taxon>Magnoliopsida</taxon>
        <taxon>eudicotyledons</taxon>
        <taxon>Gunneridae</taxon>
        <taxon>Pentapetalae</taxon>
        <taxon>rosids</taxon>
        <taxon>fabids</taxon>
        <taxon>Malpighiales</taxon>
        <taxon>Linaceae</taxon>
        <taxon>Linum</taxon>
    </lineage>
</organism>
<dbReference type="InterPro" id="IPR002156">
    <property type="entry name" value="RNaseH_domain"/>
</dbReference>
<dbReference type="Proteomes" id="UP001497516">
    <property type="component" value="Chromosome 7"/>
</dbReference>
<dbReference type="GO" id="GO:0003676">
    <property type="term" value="F:nucleic acid binding"/>
    <property type="evidence" value="ECO:0007669"/>
    <property type="project" value="InterPro"/>
</dbReference>